<sequence length="291" mass="32183">MAAQHPYREEPGRCFNLTNLDTRPGWSMVDSVQALLQSAAANLLRAKRLAGRAAEIPTLEELTRTWQLWNHRPVTRSMQTHSPVEEVIGGAVTHRGGTQTRPPPTPIPGQVARWAVAATASELIKHEVVQIALNRGVVTLPSRESRVSRIDKRTPYTARPANDAPARLSRVSRIDKRTPHTARPANDVPARLRSPRRASRTLTAEVPVGPEPATPPRESQDNAVLMVPTTTTRNATPRRTRSVQVKAQLKAVAQPPPANPEAEEDDDVLQLSIHDDDLKYIDQLMDEIMSD</sequence>
<evidence type="ECO:0000313" key="3">
    <source>
        <dbReference type="Proteomes" id="UP001160148"/>
    </source>
</evidence>
<proteinExistence type="predicted"/>
<dbReference type="Proteomes" id="UP001160148">
    <property type="component" value="Unassembled WGS sequence"/>
</dbReference>
<protein>
    <submittedName>
        <fullName evidence="2">Uncharacterized protein</fullName>
    </submittedName>
</protein>
<dbReference type="AlphaFoldDB" id="A0AAV0XAJ6"/>
<evidence type="ECO:0000313" key="2">
    <source>
        <dbReference type="EMBL" id="CAI6364662.1"/>
    </source>
</evidence>
<dbReference type="EMBL" id="CARXXK010000004">
    <property type="protein sequence ID" value="CAI6364662.1"/>
    <property type="molecule type" value="Genomic_DNA"/>
</dbReference>
<accession>A0AAV0XAJ6</accession>
<organism evidence="2 3">
    <name type="scientific">Macrosiphum euphorbiae</name>
    <name type="common">potato aphid</name>
    <dbReference type="NCBI Taxonomy" id="13131"/>
    <lineage>
        <taxon>Eukaryota</taxon>
        <taxon>Metazoa</taxon>
        <taxon>Ecdysozoa</taxon>
        <taxon>Arthropoda</taxon>
        <taxon>Hexapoda</taxon>
        <taxon>Insecta</taxon>
        <taxon>Pterygota</taxon>
        <taxon>Neoptera</taxon>
        <taxon>Paraneoptera</taxon>
        <taxon>Hemiptera</taxon>
        <taxon>Sternorrhyncha</taxon>
        <taxon>Aphidomorpha</taxon>
        <taxon>Aphidoidea</taxon>
        <taxon>Aphididae</taxon>
        <taxon>Macrosiphini</taxon>
        <taxon>Macrosiphum</taxon>
    </lineage>
</organism>
<name>A0AAV0XAJ6_9HEMI</name>
<evidence type="ECO:0000256" key="1">
    <source>
        <dbReference type="SAM" id="MobiDB-lite"/>
    </source>
</evidence>
<comment type="caution">
    <text evidence="2">The sequence shown here is derived from an EMBL/GenBank/DDBJ whole genome shotgun (WGS) entry which is preliminary data.</text>
</comment>
<reference evidence="2 3" key="1">
    <citation type="submission" date="2023-01" db="EMBL/GenBank/DDBJ databases">
        <authorList>
            <person name="Whitehead M."/>
        </authorList>
    </citation>
    <scope>NUCLEOTIDE SEQUENCE [LARGE SCALE GENOMIC DNA]</scope>
</reference>
<keyword evidence="3" id="KW-1185">Reference proteome</keyword>
<feature type="region of interest" description="Disordered" evidence="1">
    <location>
        <begin position="152"/>
        <end position="223"/>
    </location>
</feature>
<gene>
    <name evidence="2" type="ORF">MEUPH1_LOCUS19461</name>
</gene>